<keyword evidence="3" id="KW-1227">Viral tail protein</keyword>
<name>A0A6J5L4H4_9CAUD</name>
<evidence type="ECO:0000256" key="7">
    <source>
        <dbReference type="ARBA" id="ARBA00023296"/>
    </source>
</evidence>
<dbReference type="EMBL" id="LR796220">
    <property type="protein sequence ID" value="CAB4128695.1"/>
    <property type="molecule type" value="Genomic_DNA"/>
</dbReference>
<dbReference type="EMBL" id="LR798276">
    <property type="protein sequence ID" value="CAB5219606.1"/>
    <property type="molecule type" value="Genomic_DNA"/>
</dbReference>
<feature type="domain" description="Tail sheath protein C-terminal" evidence="8">
    <location>
        <begin position="537"/>
        <end position="638"/>
    </location>
</feature>
<reference evidence="9" key="1">
    <citation type="submission" date="2020-04" db="EMBL/GenBank/DDBJ databases">
        <authorList>
            <person name="Chiriac C."/>
            <person name="Salcher M."/>
            <person name="Ghai R."/>
            <person name="Kavagutti S V."/>
        </authorList>
    </citation>
    <scope>NUCLEOTIDE SEQUENCE</scope>
</reference>
<dbReference type="Pfam" id="PF17482">
    <property type="entry name" value="Phage_sheath_1C"/>
    <property type="match status" value="1"/>
</dbReference>
<keyword evidence="2" id="KW-1162">Viral penetration into host cytoplasm</keyword>
<evidence type="ECO:0000259" key="8">
    <source>
        <dbReference type="Pfam" id="PF17482"/>
    </source>
</evidence>
<keyword evidence="4" id="KW-1242">Viral contractile tail ejection system</keyword>
<gene>
    <name evidence="9" type="ORF">UFOVP110_64</name>
    <name evidence="10" type="ORF">UFOVP223_100</name>
</gene>
<keyword evidence="7" id="KW-1160">Virus entry into host cell</keyword>
<evidence type="ECO:0000256" key="2">
    <source>
        <dbReference type="ARBA" id="ARBA00022595"/>
    </source>
</evidence>
<dbReference type="InterPro" id="IPR052042">
    <property type="entry name" value="Tail_sheath_structural"/>
</dbReference>
<evidence type="ECO:0000256" key="1">
    <source>
        <dbReference type="ARBA" id="ARBA00008005"/>
    </source>
</evidence>
<dbReference type="InterPro" id="IPR020287">
    <property type="entry name" value="Tail_sheath_C"/>
</dbReference>
<accession>A0A6J5L4H4</accession>
<dbReference type="GO" id="GO:0099000">
    <property type="term" value="P:symbiont genome ejection through host cell envelope, contractile tail mechanism"/>
    <property type="evidence" value="ECO:0007669"/>
    <property type="project" value="UniProtKB-KW"/>
</dbReference>
<keyword evidence="5" id="KW-1229">Viral tail sheath protein</keyword>
<evidence type="ECO:0000313" key="9">
    <source>
        <dbReference type="EMBL" id="CAB4128695.1"/>
    </source>
</evidence>
<comment type="similarity">
    <text evidence="1">Belongs to the myoviridae tail sheath protein family.</text>
</comment>
<evidence type="ECO:0000313" key="10">
    <source>
        <dbReference type="EMBL" id="CAB5219606.1"/>
    </source>
</evidence>
<keyword evidence="5" id="KW-0946">Virion</keyword>
<dbReference type="GO" id="GO:0098027">
    <property type="term" value="C:virus tail, sheath"/>
    <property type="evidence" value="ECO:0007669"/>
    <property type="project" value="UniProtKB-KW"/>
</dbReference>
<evidence type="ECO:0000256" key="5">
    <source>
        <dbReference type="ARBA" id="ARBA00023003"/>
    </source>
</evidence>
<dbReference type="Gene3D" id="3.40.50.11780">
    <property type="match status" value="2"/>
</dbReference>
<evidence type="ECO:0000256" key="4">
    <source>
        <dbReference type="ARBA" id="ARBA00022766"/>
    </source>
</evidence>
<proteinExistence type="inferred from homology"/>
<dbReference type="PANTHER" id="PTHR35861:SF1">
    <property type="entry name" value="PHAGE TAIL SHEATH PROTEIN"/>
    <property type="match status" value="1"/>
</dbReference>
<evidence type="ECO:0000256" key="6">
    <source>
        <dbReference type="ARBA" id="ARBA00023009"/>
    </source>
</evidence>
<sequence>MATYGRPGVYINELPLAAGPIQAGTTASSASAVIASFAQGPDTVTRVTSWYEFTKLFGGYNKSYPATFQIGSFFNNGGTELYVKRIIPYTAKKKAKATITSEVYKTVTITGATISSTTVTYTSNSHGLVAGDLVTITGITAGTNAIAFNISGVVKANPATNTFSVDVPTTFTATYGSGGSAAASKVIGYIAAKSRGIDGNNIRFQITKSKGVHLDDYYDISVYLESGVADWSGSVTPVFSQSNAADDLLVEQFLGVTFADVQSGDYVKTVLDFNSAYITLLSGSVTEYDIAGSASTNTYTVNNTAGLVPVSVVIPLTGAPTPSAALTYGDYTGDFTNLDGSAPATPDFSKATVYQEFEVIDQPLVFFLPDVLSQLGNTFATALPVYNTLIDWADYSKKNFVIVETETDATVNAALGDADSLRDSSRAAVYYPQLYIKDPVGRSSDAVRKIGPSGAVAGLFMSTDQKVGPFKVAAGIDARVVDAIALEKALSPSDLDNLNSGYNSSGVSKNAVNAIRNLPGAGIVVMGGRTLKQDGTANRYINMRRSLVYIEKRLNDLLQFAVFENNTETLWARINTVLTVFLNEYRNQGGLRGTTSAESFFVKCDDENNSASEIAAGKVHVEVGVALEYPAEFVILNLSQKTAA</sequence>
<dbReference type="PANTHER" id="PTHR35861">
    <property type="match status" value="1"/>
</dbReference>
<organism evidence="9">
    <name type="scientific">uncultured Caudovirales phage</name>
    <dbReference type="NCBI Taxonomy" id="2100421"/>
    <lineage>
        <taxon>Viruses</taxon>
        <taxon>Duplodnaviria</taxon>
        <taxon>Heunggongvirae</taxon>
        <taxon>Uroviricota</taxon>
        <taxon>Caudoviricetes</taxon>
        <taxon>Peduoviridae</taxon>
        <taxon>Maltschvirus</taxon>
        <taxon>Maltschvirus maltsch</taxon>
    </lineage>
</organism>
<keyword evidence="6" id="KW-1171">Viral genome ejection through host cell envelope</keyword>
<protein>
    <submittedName>
        <fullName evidence="9">Phage tail sheath C-terminal domain containing protein</fullName>
    </submittedName>
</protein>
<evidence type="ECO:0000256" key="3">
    <source>
        <dbReference type="ARBA" id="ARBA00022732"/>
    </source>
</evidence>